<dbReference type="Proteomes" id="UP000028493">
    <property type="component" value="Unassembled WGS sequence"/>
</dbReference>
<dbReference type="AlphaFoldDB" id="A0A077Q2X6"/>
<organism evidence="1 2">
    <name type="scientific">Xenorhabdus bovienii str. kraussei Becker Underwood</name>
    <dbReference type="NCBI Taxonomy" id="1398204"/>
    <lineage>
        <taxon>Bacteria</taxon>
        <taxon>Pseudomonadati</taxon>
        <taxon>Pseudomonadota</taxon>
        <taxon>Gammaproteobacteria</taxon>
        <taxon>Enterobacterales</taxon>
        <taxon>Morganellaceae</taxon>
        <taxon>Xenorhabdus</taxon>
    </lineage>
</organism>
<comment type="caution">
    <text evidence="1">The sequence shown here is derived from an EMBL/GenBank/DDBJ whole genome shotgun (WGS) entry which is preliminary data.</text>
</comment>
<protein>
    <submittedName>
        <fullName evidence="1">Uncharacterized protein</fullName>
    </submittedName>
</protein>
<dbReference type="RefSeq" id="WP_230580477.1">
    <property type="nucleotide sequence ID" value="NZ_CAWLXS010000065.1"/>
</dbReference>
<proteinExistence type="predicted"/>
<evidence type="ECO:0000313" key="2">
    <source>
        <dbReference type="Proteomes" id="UP000028493"/>
    </source>
</evidence>
<name>A0A077Q2X6_XENBV</name>
<dbReference type="EMBL" id="CBSZ010000402">
    <property type="protein sequence ID" value="CDH26399.1"/>
    <property type="molecule type" value="Genomic_DNA"/>
</dbReference>
<gene>
    <name evidence="1" type="ORF">XBKB1_660011</name>
</gene>
<reference evidence="1" key="1">
    <citation type="submission" date="2013-07" db="EMBL/GenBank/DDBJ databases">
        <title>Sub-species coevolution in mutualistic symbiosis.</title>
        <authorList>
            <person name="Murfin K."/>
            <person name="Klassen J."/>
            <person name="Lee M."/>
            <person name="Forst S."/>
            <person name="Stock P."/>
            <person name="Goodrich-Blair H."/>
        </authorList>
    </citation>
    <scope>NUCLEOTIDE SEQUENCE [LARGE SCALE GENOMIC DNA]</scope>
    <source>
        <strain evidence="1">Kraussei Becker Underwood</strain>
    </source>
</reference>
<accession>A0A077Q2X6</accession>
<evidence type="ECO:0000313" key="1">
    <source>
        <dbReference type="EMBL" id="CDH26399.1"/>
    </source>
</evidence>
<dbReference type="HOGENOM" id="CLU_069062_0_0_6"/>
<sequence>MPLNLSALERRAGVVFNTGYQVQELTSQNRHMAMDSAMVTAPNSGILSLFTTFIDPKVIDVLVTPMRMAEAFQEVKRGDWTTQTAAFPLIESAGETSTYGDYNNNGVTSINVNWPSRQPYHYQTFVRVGEREMAMAGEAKLDWASAKQRAAVLTLNKFQNKTYLFGVAGLENYGYLNDPGLLPNITSEAWLKLNGEGVYESIRKLFQQLVKQTDGHIDRHAAMKLTLSPEMEVQLTKTNQYNVNVSDQLTKNFPNMKIVSIPEMATDAGELVRLVVEEYEGQKTLDLGFTEKMRVHPMIQETSSWKQKRSQGSFGAVVYRPQFITSMLVS</sequence>